<dbReference type="InterPro" id="IPR009057">
    <property type="entry name" value="Homeodomain-like_sf"/>
</dbReference>
<dbReference type="InterPro" id="IPR014710">
    <property type="entry name" value="RmlC-like_jellyroll"/>
</dbReference>
<dbReference type="InterPro" id="IPR018060">
    <property type="entry name" value="HTH_AraC"/>
</dbReference>
<dbReference type="InterPro" id="IPR011051">
    <property type="entry name" value="RmlC_Cupin_sf"/>
</dbReference>
<dbReference type="EMBL" id="JBHLZY010000018">
    <property type="protein sequence ID" value="MFB9769612.1"/>
    <property type="molecule type" value="Genomic_DNA"/>
</dbReference>
<dbReference type="SUPFAM" id="SSF46689">
    <property type="entry name" value="Homeodomain-like"/>
    <property type="match status" value="2"/>
</dbReference>
<dbReference type="Proteomes" id="UP001589691">
    <property type="component" value="Unassembled WGS sequence"/>
</dbReference>
<feature type="domain" description="HTH araC/xylS-type" evidence="4">
    <location>
        <begin position="177"/>
        <end position="275"/>
    </location>
</feature>
<name>A0ABV5WU13_9LACO</name>
<dbReference type="Gene3D" id="2.60.120.10">
    <property type="entry name" value="Jelly Rolls"/>
    <property type="match status" value="1"/>
</dbReference>
<sequence length="287" mass="32109">MTIVHEPVAVLPRLPFKFYQHDPLTTITVQPHWHQGIELNYLVAGEALTFVTDGHPHTYHPGDVWAVNRRIIHSARGAEQVRWNEFGLIIDDAWLTQAVSASTHWHLDLNAPGQSAARVQLIDHLLAIQKGLQTAPDDLRRLTVLSHFYAAIVLLGTAFTTNAAATTVVTANQSLVNNVMTAINQRYAEPLSGQSLATEFHVSLTTLHQQFKASLQVSVNRYIRRVRLMRADQLLLASDQPVEVIALRCGFSSRKTFNRNFQAWKGLSPTAYRQTAAHHPHIDQGCV</sequence>
<proteinExistence type="predicted"/>
<evidence type="ECO:0000256" key="1">
    <source>
        <dbReference type="ARBA" id="ARBA00023015"/>
    </source>
</evidence>
<protein>
    <submittedName>
        <fullName evidence="5">Helix-turn-helix domain-containing protein</fullName>
    </submittedName>
</protein>
<dbReference type="SUPFAM" id="SSF51182">
    <property type="entry name" value="RmlC-like cupins"/>
    <property type="match status" value="1"/>
</dbReference>
<evidence type="ECO:0000259" key="4">
    <source>
        <dbReference type="PROSITE" id="PS01124"/>
    </source>
</evidence>
<keyword evidence="2" id="KW-0238">DNA-binding</keyword>
<dbReference type="RefSeq" id="WP_137642985.1">
    <property type="nucleotide sequence ID" value="NZ_BJEA01000012.1"/>
</dbReference>
<evidence type="ECO:0000256" key="2">
    <source>
        <dbReference type="ARBA" id="ARBA00023125"/>
    </source>
</evidence>
<dbReference type="PANTHER" id="PTHR46796">
    <property type="entry name" value="HTH-TYPE TRANSCRIPTIONAL ACTIVATOR RHAS-RELATED"/>
    <property type="match status" value="1"/>
</dbReference>
<organism evidence="5 6">
    <name type="scientific">Lactiplantibacillus modestisalitolerans</name>
    <dbReference type="NCBI Taxonomy" id="1457219"/>
    <lineage>
        <taxon>Bacteria</taxon>
        <taxon>Bacillati</taxon>
        <taxon>Bacillota</taxon>
        <taxon>Bacilli</taxon>
        <taxon>Lactobacillales</taxon>
        <taxon>Lactobacillaceae</taxon>
        <taxon>Lactiplantibacillus</taxon>
    </lineage>
</organism>
<comment type="caution">
    <text evidence="5">The sequence shown here is derived from an EMBL/GenBank/DDBJ whole genome shotgun (WGS) entry which is preliminary data.</text>
</comment>
<dbReference type="PROSITE" id="PS01124">
    <property type="entry name" value="HTH_ARAC_FAMILY_2"/>
    <property type="match status" value="1"/>
</dbReference>
<accession>A0ABV5WU13</accession>
<dbReference type="Pfam" id="PF12833">
    <property type="entry name" value="HTH_18"/>
    <property type="match status" value="1"/>
</dbReference>
<dbReference type="SMART" id="SM00342">
    <property type="entry name" value="HTH_ARAC"/>
    <property type="match status" value="1"/>
</dbReference>
<dbReference type="InterPro" id="IPR013096">
    <property type="entry name" value="Cupin_2"/>
</dbReference>
<keyword evidence="1" id="KW-0805">Transcription regulation</keyword>
<evidence type="ECO:0000313" key="5">
    <source>
        <dbReference type="EMBL" id="MFB9769612.1"/>
    </source>
</evidence>
<dbReference type="InterPro" id="IPR050204">
    <property type="entry name" value="AraC_XylS_family_regulators"/>
</dbReference>
<evidence type="ECO:0000256" key="3">
    <source>
        <dbReference type="ARBA" id="ARBA00023163"/>
    </source>
</evidence>
<evidence type="ECO:0000313" key="6">
    <source>
        <dbReference type="Proteomes" id="UP001589691"/>
    </source>
</evidence>
<keyword evidence="6" id="KW-1185">Reference proteome</keyword>
<keyword evidence="3" id="KW-0804">Transcription</keyword>
<dbReference type="Pfam" id="PF07883">
    <property type="entry name" value="Cupin_2"/>
    <property type="match status" value="1"/>
</dbReference>
<reference evidence="5 6" key="1">
    <citation type="submission" date="2024-09" db="EMBL/GenBank/DDBJ databases">
        <authorList>
            <person name="Sun Q."/>
            <person name="Mori K."/>
        </authorList>
    </citation>
    <scope>NUCLEOTIDE SEQUENCE [LARGE SCALE GENOMIC DNA]</scope>
    <source>
        <strain evidence="5 6">TBRC 4576</strain>
    </source>
</reference>
<gene>
    <name evidence="5" type="ORF">ACFFLI_07015</name>
</gene>
<dbReference type="Gene3D" id="1.10.10.60">
    <property type="entry name" value="Homeodomain-like"/>
    <property type="match status" value="1"/>
</dbReference>